<evidence type="ECO:0000259" key="4">
    <source>
        <dbReference type="PROSITE" id="PS50893"/>
    </source>
</evidence>
<evidence type="ECO:0000256" key="1">
    <source>
        <dbReference type="ARBA" id="ARBA00022448"/>
    </source>
</evidence>
<proteinExistence type="predicted"/>
<accession>A0A3B1E4D9</accession>
<name>A0A3B1E4D9_9ZZZZ</name>
<dbReference type="Pfam" id="PF00005">
    <property type="entry name" value="ABC_tran"/>
    <property type="match status" value="1"/>
</dbReference>
<dbReference type="GO" id="GO:0043190">
    <property type="term" value="C:ATP-binding cassette (ABC) transporter complex"/>
    <property type="evidence" value="ECO:0007669"/>
    <property type="project" value="TreeGrafter"/>
</dbReference>
<dbReference type="InterPro" id="IPR003439">
    <property type="entry name" value="ABC_transporter-like_ATP-bd"/>
</dbReference>
<dbReference type="SUPFAM" id="SSF52540">
    <property type="entry name" value="P-loop containing nucleoside triphosphate hydrolases"/>
    <property type="match status" value="1"/>
</dbReference>
<dbReference type="PROSITE" id="PS00211">
    <property type="entry name" value="ABC_TRANSPORTER_1"/>
    <property type="match status" value="1"/>
</dbReference>
<feature type="domain" description="ABC transporter" evidence="4">
    <location>
        <begin position="2"/>
        <end position="209"/>
    </location>
</feature>
<gene>
    <name evidence="5" type="ORF">MNB_ARC-1_167</name>
</gene>
<dbReference type="InterPro" id="IPR017871">
    <property type="entry name" value="ABC_transporter-like_CS"/>
</dbReference>
<evidence type="ECO:0000256" key="3">
    <source>
        <dbReference type="ARBA" id="ARBA00022840"/>
    </source>
</evidence>
<dbReference type="InterPro" id="IPR050095">
    <property type="entry name" value="ECF_ABC_transporter_ATP-bd"/>
</dbReference>
<protein>
    <submittedName>
        <fullName evidence="5">Zinc ABC transporter, ATP-binding protein ZnuC</fullName>
    </submittedName>
</protein>
<dbReference type="InterPro" id="IPR027417">
    <property type="entry name" value="P-loop_NTPase"/>
</dbReference>
<organism evidence="5">
    <name type="scientific">hydrothermal vent metagenome</name>
    <dbReference type="NCBI Taxonomy" id="652676"/>
    <lineage>
        <taxon>unclassified sequences</taxon>
        <taxon>metagenomes</taxon>
        <taxon>ecological metagenomes</taxon>
    </lineage>
</organism>
<reference evidence="5" key="1">
    <citation type="submission" date="2018-10" db="EMBL/GenBank/DDBJ databases">
        <authorList>
            <person name="Aoki K."/>
        </authorList>
    </citation>
    <scope>NUCLEOTIDE SEQUENCE</scope>
</reference>
<evidence type="ECO:0000313" key="5">
    <source>
        <dbReference type="EMBL" id="VAY86487.1"/>
    </source>
</evidence>
<evidence type="ECO:0000256" key="2">
    <source>
        <dbReference type="ARBA" id="ARBA00022741"/>
    </source>
</evidence>
<dbReference type="SMART" id="SM00382">
    <property type="entry name" value="AAA"/>
    <property type="match status" value="1"/>
</dbReference>
<dbReference type="PROSITE" id="PS50893">
    <property type="entry name" value="ABC_TRANSPORTER_2"/>
    <property type="match status" value="1"/>
</dbReference>
<dbReference type="EMBL" id="UOYO01000013">
    <property type="protein sequence ID" value="VAY86487.1"/>
    <property type="molecule type" value="Genomic_DNA"/>
</dbReference>
<dbReference type="GO" id="GO:0005524">
    <property type="term" value="F:ATP binding"/>
    <property type="evidence" value="ECO:0007669"/>
    <property type="project" value="UniProtKB-KW"/>
</dbReference>
<dbReference type="GO" id="GO:0042626">
    <property type="term" value="F:ATPase-coupled transmembrane transporter activity"/>
    <property type="evidence" value="ECO:0007669"/>
    <property type="project" value="TreeGrafter"/>
</dbReference>
<dbReference type="PANTHER" id="PTHR43553">
    <property type="entry name" value="HEAVY METAL TRANSPORTER"/>
    <property type="match status" value="1"/>
</dbReference>
<keyword evidence="2" id="KW-0547">Nucleotide-binding</keyword>
<dbReference type="Gene3D" id="3.40.50.300">
    <property type="entry name" value="P-loop containing nucleotide triphosphate hydrolases"/>
    <property type="match status" value="1"/>
</dbReference>
<sequence length="221" mass="25492">MLRLDNYSNYILNNISLKIENRNLIILGENGSGKTTLALMLSKLLENNDVLFKKSNTKLINYIPVGLDIFDEFITVFEFLDINCLHNKYSINEVLRVFNINYLKNKSCKNLSSGEAQLASIVGAILHNAKYTIFDEPTSNLDPLRVKKIYTLLKQNRYLEYKIIITHNLNLAYKLGYDIIFLKDGKIIFDGSCQNFFNTTNLTTFFNNSVQKIHDNIMIDL</sequence>
<dbReference type="AlphaFoldDB" id="A0A3B1E4D9"/>
<keyword evidence="1" id="KW-0813">Transport</keyword>
<dbReference type="GO" id="GO:0016887">
    <property type="term" value="F:ATP hydrolysis activity"/>
    <property type="evidence" value="ECO:0007669"/>
    <property type="project" value="InterPro"/>
</dbReference>
<keyword evidence="3 5" id="KW-0067">ATP-binding</keyword>
<dbReference type="InterPro" id="IPR003593">
    <property type="entry name" value="AAA+_ATPase"/>
</dbReference>